<dbReference type="EMBL" id="UZAF01018549">
    <property type="protein sequence ID" value="VDO52623.1"/>
    <property type="molecule type" value="Genomic_DNA"/>
</dbReference>
<sequence>MVQSLSRSNHTLFRPDSARYGLRGASNSPYGEISKTIFIINWAFNDFNWNKCLVCLGRGHACRIVCHLPLHYPAKNHHDCRTQGRNSLFYKRIYLLGSSTVPFFFIHVPFYICILMPLMDLDTGIISDFLPFLFAWSPATNPLIVLYFSDKKDSDKILPTNPVITLGKRPMKIGMFPTQAILE</sequence>
<evidence type="ECO:0000256" key="1">
    <source>
        <dbReference type="SAM" id="Phobius"/>
    </source>
</evidence>
<evidence type="ECO:0000313" key="2">
    <source>
        <dbReference type="EMBL" id="VDO52623.1"/>
    </source>
</evidence>
<evidence type="ECO:0000313" key="3">
    <source>
        <dbReference type="Proteomes" id="UP000268014"/>
    </source>
</evidence>
<reference evidence="4" key="1">
    <citation type="submission" date="2017-02" db="UniProtKB">
        <authorList>
            <consortium name="WormBaseParasite"/>
        </authorList>
    </citation>
    <scope>IDENTIFICATION</scope>
</reference>
<dbReference type="WBParaSite" id="HPLM_0001439501-mRNA-1">
    <property type="protein sequence ID" value="HPLM_0001439501-mRNA-1"/>
    <property type="gene ID" value="HPLM_0001439501"/>
</dbReference>
<dbReference type="PANTHER" id="PTHR47758">
    <property type="entry name" value="SERPENTINE RECEPTOR, CLASS M-RELATED"/>
    <property type="match status" value="1"/>
</dbReference>
<gene>
    <name evidence="2" type="ORF">HPLM_LOCUS14387</name>
</gene>
<dbReference type="OrthoDB" id="5792363at2759"/>
<keyword evidence="1" id="KW-0812">Transmembrane</keyword>
<dbReference type="Proteomes" id="UP000268014">
    <property type="component" value="Unassembled WGS sequence"/>
</dbReference>
<keyword evidence="1" id="KW-0472">Membrane</keyword>
<proteinExistence type="predicted"/>
<dbReference type="InterPro" id="IPR019428">
    <property type="entry name" value="7TM_GPCR_serpentine_rcpt_Str"/>
</dbReference>
<name>A0A0N4WS94_HAEPC</name>
<dbReference type="AlphaFoldDB" id="A0A0N4WS94"/>
<keyword evidence="1" id="KW-1133">Transmembrane helix</keyword>
<accession>A0A0N4WS94</accession>
<dbReference type="Pfam" id="PF10326">
    <property type="entry name" value="7TM_GPCR_Str"/>
    <property type="match status" value="1"/>
</dbReference>
<keyword evidence="3" id="KW-1185">Reference proteome</keyword>
<evidence type="ECO:0000313" key="4">
    <source>
        <dbReference type="WBParaSite" id="HPLM_0001439501-mRNA-1"/>
    </source>
</evidence>
<organism evidence="4">
    <name type="scientific">Haemonchus placei</name>
    <name type="common">Barber's pole worm</name>
    <dbReference type="NCBI Taxonomy" id="6290"/>
    <lineage>
        <taxon>Eukaryota</taxon>
        <taxon>Metazoa</taxon>
        <taxon>Ecdysozoa</taxon>
        <taxon>Nematoda</taxon>
        <taxon>Chromadorea</taxon>
        <taxon>Rhabditida</taxon>
        <taxon>Rhabditina</taxon>
        <taxon>Rhabditomorpha</taxon>
        <taxon>Strongyloidea</taxon>
        <taxon>Trichostrongylidae</taxon>
        <taxon>Haemonchus</taxon>
    </lineage>
</organism>
<feature type="transmembrane region" description="Helical" evidence="1">
    <location>
        <begin position="129"/>
        <end position="148"/>
    </location>
</feature>
<protein>
    <submittedName>
        <fullName evidence="4">G_PROTEIN_RECEP_F1_2 domain-containing protein</fullName>
    </submittedName>
</protein>
<feature type="transmembrane region" description="Helical" evidence="1">
    <location>
        <begin position="93"/>
        <end position="117"/>
    </location>
</feature>
<reference evidence="2 3" key="2">
    <citation type="submission" date="2018-11" db="EMBL/GenBank/DDBJ databases">
        <authorList>
            <consortium name="Pathogen Informatics"/>
        </authorList>
    </citation>
    <scope>NUCLEOTIDE SEQUENCE [LARGE SCALE GENOMIC DNA]</scope>
    <source>
        <strain evidence="2 3">MHpl1</strain>
    </source>
</reference>